<evidence type="ECO:0000256" key="1">
    <source>
        <dbReference type="ARBA" id="ARBA00004123"/>
    </source>
</evidence>
<evidence type="ECO:0000256" key="11">
    <source>
        <dbReference type="PROSITE-ProRule" id="PRU00042"/>
    </source>
</evidence>
<feature type="domain" description="C2H2-type" evidence="13">
    <location>
        <begin position="327"/>
        <end position="354"/>
    </location>
</feature>
<dbReference type="FunFam" id="3.30.160.60:FF:000446">
    <property type="entry name" value="Zinc finger protein"/>
    <property type="match status" value="2"/>
</dbReference>
<keyword evidence="10" id="KW-0539">Nucleus</keyword>
<evidence type="ECO:0000256" key="8">
    <source>
        <dbReference type="ARBA" id="ARBA00023125"/>
    </source>
</evidence>
<feature type="domain" description="C2H2-type" evidence="13">
    <location>
        <begin position="219"/>
        <end position="242"/>
    </location>
</feature>
<feature type="domain" description="C2H2-type" evidence="13">
    <location>
        <begin position="300"/>
        <end position="327"/>
    </location>
</feature>
<organism evidence="14 15">
    <name type="scientific">Larimichthys crocea</name>
    <name type="common">Large yellow croaker</name>
    <name type="synonym">Pseudosciaena crocea</name>
    <dbReference type="NCBI Taxonomy" id="215358"/>
    <lineage>
        <taxon>Eukaryota</taxon>
        <taxon>Metazoa</taxon>
        <taxon>Chordata</taxon>
        <taxon>Craniata</taxon>
        <taxon>Vertebrata</taxon>
        <taxon>Euteleostomi</taxon>
        <taxon>Actinopterygii</taxon>
        <taxon>Neopterygii</taxon>
        <taxon>Teleostei</taxon>
        <taxon>Neoteleostei</taxon>
        <taxon>Acanthomorphata</taxon>
        <taxon>Eupercaria</taxon>
        <taxon>Sciaenidae</taxon>
        <taxon>Larimichthys</taxon>
    </lineage>
</organism>
<dbReference type="SMART" id="SM00355">
    <property type="entry name" value="ZnF_C2H2"/>
    <property type="match status" value="11"/>
</dbReference>
<dbReference type="FunFam" id="3.30.160.60:FF:000512">
    <property type="entry name" value="zinc finger protein 197 isoform X1"/>
    <property type="match status" value="1"/>
</dbReference>
<dbReference type="FunFam" id="3.30.160.60:FF:000151">
    <property type="entry name" value="Zinc finger and SCAN domain-containing 21"/>
    <property type="match status" value="1"/>
</dbReference>
<dbReference type="PROSITE" id="PS50157">
    <property type="entry name" value="ZINC_FINGER_C2H2_2"/>
    <property type="match status" value="9"/>
</dbReference>
<dbReference type="GO" id="GO:0000978">
    <property type="term" value="F:RNA polymerase II cis-regulatory region sequence-specific DNA binding"/>
    <property type="evidence" value="ECO:0007669"/>
    <property type="project" value="TreeGrafter"/>
</dbReference>
<comment type="subcellular location">
    <subcellularLocation>
        <location evidence="1">Nucleus</location>
    </subcellularLocation>
</comment>
<dbReference type="InterPro" id="IPR013087">
    <property type="entry name" value="Znf_C2H2_type"/>
</dbReference>
<comment type="caution">
    <text evidence="14">The sequence shown here is derived from an EMBL/GenBank/DDBJ whole genome shotgun (WGS) entry which is preliminary data.</text>
</comment>
<evidence type="ECO:0000313" key="14">
    <source>
        <dbReference type="EMBL" id="KAE8280888.1"/>
    </source>
</evidence>
<dbReference type="Proteomes" id="UP000424527">
    <property type="component" value="Unassembled WGS sequence"/>
</dbReference>
<evidence type="ECO:0000256" key="2">
    <source>
        <dbReference type="ARBA" id="ARBA00006991"/>
    </source>
</evidence>
<dbReference type="Pfam" id="PF00096">
    <property type="entry name" value="zf-C2H2"/>
    <property type="match status" value="5"/>
</dbReference>
<name>A0A6G0HNP5_LARCR</name>
<keyword evidence="6" id="KW-0862">Zinc</keyword>
<protein>
    <recommendedName>
        <fullName evidence="13">C2H2-type domain-containing protein</fullName>
    </recommendedName>
</protein>
<evidence type="ECO:0000256" key="9">
    <source>
        <dbReference type="ARBA" id="ARBA00023163"/>
    </source>
</evidence>
<evidence type="ECO:0000313" key="15">
    <source>
        <dbReference type="Proteomes" id="UP000424527"/>
    </source>
</evidence>
<evidence type="ECO:0000256" key="5">
    <source>
        <dbReference type="ARBA" id="ARBA00022771"/>
    </source>
</evidence>
<gene>
    <name evidence="14" type="ORF">D5F01_LYC21457</name>
</gene>
<keyword evidence="3" id="KW-0479">Metal-binding</keyword>
<comment type="similarity">
    <text evidence="2">Belongs to the krueppel C2H2-type zinc-finger protein family.</text>
</comment>
<dbReference type="EMBL" id="REGW02000021">
    <property type="protein sequence ID" value="KAE8280888.1"/>
    <property type="molecule type" value="Genomic_DNA"/>
</dbReference>
<keyword evidence="4" id="KW-0677">Repeat</keyword>
<feature type="region of interest" description="Disordered" evidence="12">
    <location>
        <begin position="189"/>
        <end position="217"/>
    </location>
</feature>
<keyword evidence="7" id="KW-0805">Transcription regulation</keyword>
<dbReference type="Gene3D" id="3.30.160.60">
    <property type="entry name" value="Classic Zinc Finger"/>
    <property type="match status" value="8"/>
</dbReference>
<evidence type="ECO:0000256" key="4">
    <source>
        <dbReference type="ARBA" id="ARBA00022737"/>
    </source>
</evidence>
<feature type="compositionally biased region" description="Low complexity" evidence="12">
    <location>
        <begin position="63"/>
        <end position="112"/>
    </location>
</feature>
<dbReference type="FunFam" id="3.30.160.60:FF:000690">
    <property type="entry name" value="Zinc finger protein 354C"/>
    <property type="match status" value="1"/>
</dbReference>
<dbReference type="GO" id="GO:0008270">
    <property type="term" value="F:zinc ion binding"/>
    <property type="evidence" value="ECO:0007669"/>
    <property type="project" value="UniProtKB-KW"/>
</dbReference>
<dbReference type="AlphaFoldDB" id="A0A6G0HNP5"/>
<keyword evidence="5 11" id="KW-0863">Zinc-finger</keyword>
<dbReference type="InterPro" id="IPR036236">
    <property type="entry name" value="Znf_C2H2_sf"/>
</dbReference>
<evidence type="ECO:0000256" key="12">
    <source>
        <dbReference type="SAM" id="MobiDB-lite"/>
    </source>
</evidence>
<keyword evidence="8" id="KW-0238">DNA-binding</keyword>
<feature type="domain" description="C2H2-type" evidence="13">
    <location>
        <begin position="474"/>
        <end position="501"/>
    </location>
</feature>
<feature type="domain" description="C2H2-type" evidence="13">
    <location>
        <begin position="271"/>
        <end position="299"/>
    </location>
</feature>
<keyword evidence="15" id="KW-1185">Reference proteome</keyword>
<dbReference type="PANTHER" id="PTHR24393:SF15">
    <property type="entry name" value="IP01243P-RELATED"/>
    <property type="match status" value="1"/>
</dbReference>
<keyword evidence="9" id="KW-0804">Transcription</keyword>
<evidence type="ECO:0000256" key="6">
    <source>
        <dbReference type="ARBA" id="ARBA00022833"/>
    </source>
</evidence>
<proteinExistence type="inferred from homology"/>
<feature type="domain" description="C2H2-type" evidence="13">
    <location>
        <begin position="355"/>
        <end position="382"/>
    </location>
</feature>
<sequence>MADFPAVEQEVTLVVNQLARALLAELFPAAEIKQTEEKLSALCVLAVHQVLNIFKEAAGGPKEAQGGPKEAQGGPEEAAGGPEEAAGGPEEAAGGPEEAAGGPKEAQGGPKEAAGGPKEAQGGPKEAQGGPKEAAGGPKEAQGGPKEAAGGDEAERSSGQTYVVVYRSAGAASECLLLSLQSHANPNAKDEVTTLRGDPAPSSPPLQADFPDHETGSHQQCSRCGMLFPSAERLSDHEKTAHPACSVCGAEFTGVLRLREHEIKEHGLLPYACDYCAKRFNHKTHRDLHVKALHTGEKSCHCDICGKGYACISVLKMHRMTHFDKTFICDVCGKSFYHACHLTRHKLVHQDVRPYRCDVCGKGFTQAANLRSHQAIHTGERQLCSICGKSYRCLKNHVISKHSHELPADGLPAADAIITCDVCDKKFPNLSQFKVHQRRHTGEKPFHCDVCGKSYRLKELLRDHRYTHTGEKPYRCGLCFKTFNLATSFMRHRSIHSGETPYSCHDCGKSFRLLTFLKVHLQTKAHLRQAQQRATSDL</sequence>
<dbReference type="GO" id="GO:0005634">
    <property type="term" value="C:nucleus"/>
    <property type="evidence" value="ECO:0007669"/>
    <property type="project" value="UniProtKB-SubCell"/>
</dbReference>
<evidence type="ECO:0000256" key="3">
    <source>
        <dbReference type="ARBA" id="ARBA00022723"/>
    </source>
</evidence>
<accession>A0A6G0HNP5</accession>
<dbReference type="FunFam" id="3.30.160.60:FF:000065">
    <property type="entry name" value="B-cell CLL/lymphoma 6, member B"/>
    <property type="match status" value="1"/>
</dbReference>
<feature type="domain" description="C2H2-type" evidence="13">
    <location>
        <begin position="446"/>
        <end position="473"/>
    </location>
</feature>
<dbReference type="PANTHER" id="PTHR24393">
    <property type="entry name" value="ZINC FINGER PROTEIN"/>
    <property type="match status" value="1"/>
</dbReference>
<dbReference type="PROSITE" id="PS00028">
    <property type="entry name" value="ZINC_FINGER_C2H2_1"/>
    <property type="match status" value="8"/>
</dbReference>
<feature type="domain" description="C2H2-type" evidence="13">
    <location>
        <begin position="418"/>
        <end position="445"/>
    </location>
</feature>
<feature type="domain" description="C2H2-type" evidence="13">
    <location>
        <begin position="502"/>
        <end position="531"/>
    </location>
</feature>
<feature type="region of interest" description="Disordered" evidence="12">
    <location>
        <begin position="59"/>
        <end position="157"/>
    </location>
</feature>
<reference evidence="14 15" key="1">
    <citation type="submission" date="2019-07" db="EMBL/GenBank/DDBJ databases">
        <title>Chromosome genome assembly for large yellow croaker.</title>
        <authorList>
            <person name="Xiao S."/>
        </authorList>
    </citation>
    <scope>NUCLEOTIDE SEQUENCE [LARGE SCALE GENOMIC DNA]</scope>
    <source>
        <strain evidence="14">JMULYC20181020</strain>
        <tissue evidence="14">Muscle</tissue>
    </source>
</reference>
<dbReference type="SUPFAM" id="SSF57667">
    <property type="entry name" value="beta-beta-alpha zinc fingers"/>
    <property type="match status" value="5"/>
</dbReference>
<dbReference type="GO" id="GO:0001228">
    <property type="term" value="F:DNA-binding transcription activator activity, RNA polymerase II-specific"/>
    <property type="evidence" value="ECO:0007669"/>
    <property type="project" value="TreeGrafter"/>
</dbReference>
<evidence type="ECO:0000256" key="10">
    <source>
        <dbReference type="ARBA" id="ARBA00023242"/>
    </source>
</evidence>
<evidence type="ECO:0000256" key="7">
    <source>
        <dbReference type="ARBA" id="ARBA00023015"/>
    </source>
</evidence>
<evidence type="ECO:0000259" key="13">
    <source>
        <dbReference type="PROSITE" id="PS50157"/>
    </source>
</evidence>